<reference evidence="3" key="2">
    <citation type="journal article" date="2016" name="Nature">
        <title>The industrial melanism mutation in British peppered moths is a transposable element.</title>
        <authorList>
            <person name="Van't Hof A.E."/>
            <person name="Campagne P."/>
            <person name="Rigden D.J."/>
            <person name="Yung C.J."/>
            <person name="Lingley J."/>
            <person name="Quail M.A."/>
            <person name="Hall N."/>
            <person name="Darby A.C."/>
            <person name="Saccheri I.J."/>
        </authorList>
    </citation>
    <scope>NUCLEOTIDE SEQUENCE</scope>
</reference>
<dbReference type="PROSITE" id="PS51450">
    <property type="entry name" value="LRR"/>
    <property type="match status" value="2"/>
</dbReference>
<sequence>MEGKDNSAAKHKNEEVTIEEGISNIRISTPLEINPYVWHETITVIDLSGQNIVTLDDKMVLPTNLMHLNLSHNKLVEVPDVILMLPKLIILNLSHNAIDYFDHCPEFCHTLEHLDMSYNQLAGPPYWIWSEAPQKLVQLNLSNNSNITKSFVNGYFEEILQYNTLVQKVDIQNCSLGKFTNLIASFSKAKSLCLGAEDYSGTANFLIEVPCQGLDKCCDLISLKVCNTNIYSISPRIEMYKNLVEINLAQNDLCGIPNEFCNLENLEICILSYNKILYLPDEIYKMRKLRQLYLDSNKICMLPDTLKKLLSLITLDLYDNNLNEVPNYENLEEIDFALNYSEEPTDNLYLDKKEKLRMLHENRHNGRKPMIIKADNDCSEGSSCLEEDDDELYEIFYNGKKVDSPNVTPPSSPEDWDSDDYWVPGHLNPLPPAPSSWLCFVKQKMKEGNLCPMDAHPISIAEKLKYQRLINPPVFYESDGQFDDYSSDNA</sequence>
<dbReference type="InterPro" id="IPR001611">
    <property type="entry name" value="Leu-rich_rpt"/>
</dbReference>
<dbReference type="PANTHER" id="PTHR48051:SF1">
    <property type="entry name" value="RAS SUPPRESSOR PROTEIN 1"/>
    <property type="match status" value="1"/>
</dbReference>
<reference evidence="3" key="1">
    <citation type="submission" date="2015-06" db="EMBL/GenBank/DDBJ databases">
        <authorList>
            <person name="Hoefler B.C."/>
            <person name="Straight P.D."/>
        </authorList>
    </citation>
    <scope>NUCLEOTIDE SEQUENCE</scope>
</reference>
<dbReference type="InterPro" id="IPR032675">
    <property type="entry name" value="LRR_dom_sf"/>
</dbReference>
<organism evidence="3">
    <name type="scientific">Biston betularia</name>
    <name type="common">Pepper-and-salt geometer moth</name>
    <name type="synonym">Phalaena betularia</name>
    <dbReference type="NCBI Taxonomy" id="82595"/>
    <lineage>
        <taxon>Eukaryota</taxon>
        <taxon>Metazoa</taxon>
        <taxon>Ecdysozoa</taxon>
        <taxon>Arthropoda</taxon>
        <taxon>Hexapoda</taxon>
        <taxon>Insecta</taxon>
        <taxon>Pterygota</taxon>
        <taxon>Neoptera</taxon>
        <taxon>Endopterygota</taxon>
        <taxon>Lepidoptera</taxon>
        <taxon>Glossata</taxon>
        <taxon>Ditrysia</taxon>
        <taxon>Geometroidea</taxon>
        <taxon>Geometridae</taxon>
        <taxon>Ennominae</taxon>
        <taxon>Biston</taxon>
    </lineage>
</organism>
<keyword evidence="2" id="KW-0677">Repeat</keyword>
<keyword evidence="1" id="KW-0433">Leucine-rich repeat</keyword>
<dbReference type="EMBL" id="KT182637">
    <property type="protein sequence ID" value="ANG83455.1"/>
    <property type="molecule type" value="Genomic_DNA"/>
</dbReference>
<proteinExistence type="predicted"/>
<dbReference type="SMART" id="SM00369">
    <property type="entry name" value="LRR_TYP"/>
    <property type="match status" value="4"/>
</dbReference>
<evidence type="ECO:0000256" key="1">
    <source>
        <dbReference type="ARBA" id="ARBA00022614"/>
    </source>
</evidence>
<dbReference type="GO" id="GO:0005737">
    <property type="term" value="C:cytoplasm"/>
    <property type="evidence" value="ECO:0007669"/>
    <property type="project" value="TreeGrafter"/>
</dbReference>
<protein>
    <submittedName>
        <fullName evidence="3">Leucine rich repeat protein</fullName>
    </submittedName>
</protein>
<evidence type="ECO:0000256" key="2">
    <source>
        <dbReference type="ARBA" id="ARBA00022737"/>
    </source>
</evidence>
<dbReference type="SUPFAM" id="SSF52058">
    <property type="entry name" value="L domain-like"/>
    <property type="match status" value="1"/>
</dbReference>
<name>A0A173FDC5_BISBE</name>
<dbReference type="InterPro" id="IPR050216">
    <property type="entry name" value="LRR_domain-containing"/>
</dbReference>
<dbReference type="Pfam" id="PF13855">
    <property type="entry name" value="LRR_8"/>
    <property type="match status" value="2"/>
</dbReference>
<dbReference type="InterPro" id="IPR003591">
    <property type="entry name" value="Leu-rich_rpt_typical-subtyp"/>
</dbReference>
<dbReference type="OrthoDB" id="2021138at2759"/>
<dbReference type="PANTHER" id="PTHR48051">
    <property type="match status" value="1"/>
</dbReference>
<accession>A0A173FDC5</accession>
<dbReference type="AlphaFoldDB" id="A0A173FDC5"/>
<evidence type="ECO:0000313" key="3">
    <source>
        <dbReference type="EMBL" id="ANG83455.1"/>
    </source>
</evidence>
<dbReference type="Gene3D" id="3.80.10.10">
    <property type="entry name" value="Ribonuclease Inhibitor"/>
    <property type="match status" value="2"/>
</dbReference>